<dbReference type="PANTHER" id="PTHR30502">
    <property type="entry name" value="2-KETO-3-DEOXY-L-RHAMNONATE ALDOLASE"/>
    <property type="match status" value="1"/>
</dbReference>
<evidence type="ECO:0000256" key="3">
    <source>
        <dbReference type="ARBA" id="ARBA00023239"/>
    </source>
</evidence>
<proteinExistence type="inferred from homology"/>
<dbReference type="RefSeq" id="WP_118279387.1">
    <property type="nucleotide sequence ID" value="NZ_JAQDJO010000042.1"/>
</dbReference>
<protein>
    <submittedName>
        <fullName evidence="5">Aldolase</fullName>
    </submittedName>
</protein>
<feature type="domain" description="HpcH/HpaI aldolase/citrate lyase" evidence="4">
    <location>
        <begin position="9"/>
        <end position="161"/>
    </location>
</feature>
<name>A0A415CW41_9FIRM</name>
<dbReference type="InterPro" id="IPR015813">
    <property type="entry name" value="Pyrv/PenolPyrv_kinase-like_dom"/>
</dbReference>
<keyword evidence="2" id="KW-0479">Metal-binding</keyword>
<dbReference type="PANTHER" id="PTHR30502:SF0">
    <property type="entry name" value="PHOSPHOENOLPYRUVATE CARBOXYLASE FAMILY PROTEIN"/>
    <property type="match status" value="1"/>
</dbReference>
<evidence type="ECO:0000256" key="1">
    <source>
        <dbReference type="ARBA" id="ARBA00005568"/>
    </source>
</evidence>
<dbReference type="Gene3D" id="3.20.20.60">
    <property type="entry name" value="Phosphoenolpyruvate-binding domains"/>
    <property type="match status" value="2"/>
</dbReference>
<dbReference type="GO" id="GO:0046872">
    <property type="term" value="F:metal ion binding"/>
    <property type="evidence" value="ECO:0007669"/>
    <property type="project" value="UniProtKB-KW"/>
</dbReference>
<evidence type="ECO:0000313" key="6">
    <source>
        <dbReference type="Proteomes" id="UP000285832"/>
    </source>
</evidence>
<keyword evidence="3" id="KW-0456">Lyase</keyword>
<dbReference type="GO" id="GO:0016832">
    <property type="term" value="F:aldehyde-lyase activity"/>
    <property type="evidence" value="ECO:0007669"/>
    <property type="project" value="TreeGrafter"/>
</dbReference>
<evidence type="ECO:0000256" key="2">
    <source>
        <dbReference type="ARBA" id="ARBA00022723"/>
    </source>
</evidence>
<evidence type="ECO:0000259" key="4">
    <source>
        <dbReference type="Pfam" id="PF03328"/>
    </source>
</evidence>
<accession>A0A415CW41</accession>
<reference evidence="5 6" key="1">
    <citation type="submission" date="2018-08" db="EMBL/GenBank/DDBJ databases">
        <title>A genome reference for cultivated species of the human gut microbiota.</title>
        <authorList>
            <person name="Zou Y."/>
            <person name="Xue W."/>
            <person name="Luo G."/>
        </authorList>
    </citation>
    <scope>NUCLEOTIDE SEQUENCE [LARGE SCALE GENOMIC DNA]</scope>
    <source>
        <strain evidence="5 6">AM09-9</strain>
    </source>
</reference>
<organism evidence="5 6">
    <name type="scientific">[Ruminococcus] lactaris</name>
    <dbReference type="NCBI Taxonomy" id="46228"/>
    <lineage>
        <taxon>Bacteria</taxon>
        <taxon>Bacillati</taxon>
        <taxon>Bacillota</taxon>
        <taxon>Clostridia</taxon>
        <taxon>Lachnospirales</taxon>
        <taxon>Lachnospiraceae</taxon>
        <taxon>Mediterraneibacter</taxon>
    </lineage>
</organism>
<sequence length="272" mass="30630">MPLKLMYITNNPEVAVIAENAGVDRIFIDMEFIGKDVRQGGLDTIQNHHTIQDIKNVKVAVRKAEIVVRINPIHENYFGYMDSKEEIDAAIDAGADILMLPYFTTPTEVQKFVEYVNGRAVTLPLLESKKAVSCLDEILKVRGIDQIHIGLNDLSLDLGKKFMFEILAEGLVDDICDKIKRYQIPFGFGGVGRIGQGILPAEKIIKEHYRLGSGCAILSRSFCNTNLITDQKEICKIFDEGVKEIREYEKTCVDNFEQNHQEVIEIVRGIVA</sequence>
<dbReference type="Pfam" id="PF03328">
    <property type="entry name" value="HpcH_HpaI"/>
    <property type="match status" value="1"/>
</dbReference>
<evidence type="ECO:0000313" key="5">
    <source>
        <dbReference type="EMBL" id="RHJ58010.1"/>
    </source>
</evidence>
<gene>
    <name evidence="5" type="ORF">DW116_12190</name>
</gene>
<dbReference type="AlphaFoldDB" id="A0A415CW41"/>
<dbReference type="InterPro" id="IPR050251">
    <property type="entry name" value="HpcH-HpaI_aldolase"/>
</dbReference>
<comment type="similarity">
    <text evidence="1">Belongs to the HpcH/HpaI aldolase family.</text>
</comment>
<dbReference type="Proteomes" id="UP000285832">
    <property type="component" value="Unassembled WGS sequence"/>
</dbReference>
<comment type="caution">
    <text evidence="5">The sequence shown here is derived from an EMBL/GenBank/DDBJ whole genome shotgun (WGS) entry which is preliminary data.</text>
</comment>
<dbReference type="InterPro" id="IPR040442">
    <property type="entry name" value="Pyrv_kinase-like_dom_sf"/>
</dbReference>
<dbReference type="GO" id="GO:0005737">
    <property type="term" value="C:cytoplasm"/>
    <property type="evidence" value="ECO:0007669"/>
    <property type="project" value="TreeGrafter"/>
</dbReference>
<dbReference type="SUPFAM" id="SSF51621">
    <property type="entry name" value="Phosphoenolpyruvate/pyruvate domain"/>
    <property type="match status" value="1"/>
</dbReference>
<dbReference type="InterPro" id="IPR005000">
    <property type="entry name" value="Aldolase/citrate-lyase_domain"/>
</dbReference>
<dbReference type="EMBL" id="QRMI01000041">
    <property type="protein sequence ID" value="RHJ58010.1"/>
    <property type="molecule type" value="Genomic_DNA"/>
</dbReference>